<feature type="compositionally biased region" description="Basic and acidic residues" evidence="1">
    <location>
        <begin position="177"/>
        <end position="188"/>
    </location>
</feature>
<feature type="compositionally biased region" description="Low complexity" evidence="1">
    <location>
        <begin position="138"/>
        <end position="155"/>
    </location>
</feature>
<dbReference type="GeneID" id="79303072"/>
<dbReference type="Proteomes" id="UP001596407">
    <property type="component" value="Unassembled WGS sequence"/>
</dbReference>
<evidence type="ECO:0008006" key="4">
    <source>
        <dbReference type="Google" id="ProtNLM"/>
    </source>
</evidence>
<organism evidence="2 3">
    <name type="scientific">Halorussus caseinilyticus</name>
    <dbReference type="NCBI Taxonomy" id="3034025"/>
    <lineage>
        <taxon>Archaea</taxon>
        <taxon>Methanobacteriati</taxon>
        <taxon>Methanobacteriota</taxon>
        <taxon>Stenosarchaea group</taxon>
        <taxon>Halobacteria</taxon>
        <taxon>Halobacteriales</taxon>
        <taxon>Haladaptataceae</taxon>
        <taxon>Halorussus</taxon>
    </lineage>
</organism>
<protein>
    <recommendedName>
        <fullName evidence="4">PGF-CTERM sorting domain-containing protein</fullName>
    </recommendedName>
</protein>
<dbReference type="RefSeq" id="WP_276281844.1">
    <property type="nucleotide sequence ID" value="NZ_CP119809.1"/>
</dbReference>
<dbReference type="EMBL" id="JBHSZH010000005">
    <property type="protein sequence ID" value="MFC7080311.1"/>
    <property type="molecule type" value="Genomic_DNA"/>
</dbReference>
<evidence type="ECO:0000313" key="2">
    <source>
        <dbReference type="EMBL" id="MFC7080311.1"/>
    </source>
</evidence>
<sequence length="245" mass="26636">MSSESYGKLSRRTLLAGVVTTEIVSLQSGRASAQDTDCLFYEFTDGQIRNILADWGDELARERVRVLEDIESGPAETNYVYSTPDGDFYDNGRRADVSDAFTSDIIYIYHESGKDEKYFTRGGEIDCERVPFERETATPESTTTTEATPATTGTPRSDERATRTTASDDVSATTVRDTSERKTARRATESTVSQSEATESTVSKSESSDEFVSKLPTGGLPTEVIAAGLSAVAVLVVQRITSGDN</sequence>
<dbReference type="AlphaFoldDB" id="A0ABD5WIM1"/>
<feature type="region of interest" description="Disordered" evidence="1">
    <location>
        <begin position="131"/>
        <end position="214"/>
    </location>
</feature>
<reference evidence="2 3" key="1">
    <citation type="journal article" date="2019" name="Int. J. Syst. Evol. Microbiol.">
        <title>The Global Catalogue of Microorganisms (GCM) 10K type strain sequencing project: providing services to taxonomists for standard genome sequencing and annotation.</title>
        <authorList>
            <consortium name="The Broad Institute Genomics Platform"/>
            <consortium name="The Broad Institute Genome Sequencing Center for Infectious Disease"/>
            <person name="Wu L."/>
            <person name="Ma J."/>
        </authorList>
    </citation>
    <scope>NUCLEOTIDE SEQUENCE [LARGE SCALE GENOMIC DNA]</scope>
    <source>
        <strain evidence="2 3">DT72</strain>
    </source>
</reference>
<keyword evidence="3" id="KW-1185">Reference proteome</keyword>
<name>A0ABD5WIM1_9EURY</name>
<gene>
    <name evidence="2" type="ORF">ACFQJ6_09480</name>
</gene>
<proteinExistence type="predicted"/>
<accession>A0ABD5WIM1</accession>
<evidence type="ECO:0000256" key="1">
    <source>
        <dbReference type="SAM" id="MobiDB-lite"/>
    </source>
</evidence>
<feature type="compositionally biased region" description="Polar residues" evidence="1">
    <location>
        <begin position="189"/>
        <end position="205"/>
    </location>
</feature>
<evidence type="ECO:0000313" key="3">
    <source>
        <dbReference type="Proteomes" id="UP001596407"/>
    </source>
</evidence>
<feature type="compositionally biased region" description="Polar residues" evidence="1">
    <location>
        <begin position="163"/>
        <end position="176"/>
    </location>
</feature>
<comment type="caution">
    <text evidence="2">The sequence shown here is derived from an EMBL/GenBank/DDBJ whole genome shotgun (WGS) entry which is preliminary data.</text>
</comment>